<evidence type="ECO:0000313" key="2">
    <source>
        <dbReference type="EMBL" id="KAG6012510.1"/>
    </source>
</evidence>
<keyword evidence="3" id="KW-1185">Reference proteome</keyword>
<reference evidence="2" key="1">
    <citation type="journal article" date="2020" name="bioRxiv">
        <title>Whole genome comparisons of ergot fungi reveals the divergence and evolution of species within the genus Claviceps are the result of varying mechanisms driving genome evolution and host range expansion.</title>
        <authorList>
            <person name="Wyka S.A."/>
            <person name="Mondo S.J."/>
            <person name="Liu M."/>
            <person name="Dettman J."/>
            <person name="Nalam V."/>
            <person name="Broders K.D."/>
        </authorList>
    </citation>
    <scope>NUCLEOTIDE SEQUENCE</scope>
    <source>
        <strain evidence="2">CCC 602</strain>
    </source>
</reference>
<evidence type="ECO:0000256" key="1">
    <source>
        <dbReference type="SAM" id="MobiDB-lite"/>
    </source>
</evidence>
<gene>
    <name evidence="2" type="ORF">E4U43_007749</name>
</gene>
<feature type="compositionally biased region" description="Low complexity" evidence="1">
    <location>
        <begin position="1"/>
        <end position="19"/>
    </location>
</feature>
<feature type="compositionally biased region" description="Basic and acidic residues" evidence="1">
    <location>
        <begin position="177"/>
        <end position="188"/>
    </location>
</feature>
<feature type="region of interest" description="Disordered" evidence="1">
    <location>
        <begin position="350"/>
        <end position="379"/>
    </location>
</feature>
<dbReference type="AlphaFoldDB" id="A0A9P7NEF2"/>
<proteinExistence type="predicted"/>
<accession>A0A9P7NEF2</accession>
<feature type="compositionally biased region" description="Polar residues" evidence="1">
    <location>
        <begin position="20"/>
        <end position="36"/>
    </location>
</feature>
<sequence>MATVSRTPRSVSSSPASYYTANDSKTECSTTASSPLQSLSCPYREARQLHRELKDHCQIFLEEQLYSSAIHLLNSTLGSGISRRLPPTKPALVPPPSHLALLNTLIVHPIHTTRAETPELQAVSALALDYLRNLLAVVGPVNAGFRAAFQFHAPSRWNRRSGYNSAGSDSDMSDGDDSSHDRDRDRVKGRMANQSSLWTRGQDLWTTVGWAFNTSGLYPRRWRYWKLWLEFMLDVLEMDWAERERQDNAACEAKGEEAGDDEDLFAARTQSMIAMYVWQDTDGQMVLKRIMKALLADGSSLSSSSFPEVFEKEPRGPKKACSFSNKRKRDHVLLDLENDKFGDYFVDEDSISSGISEPPTPQKPRTGRARQASGPSQPGLVESVHLRMRLFKLLSAATDALGKQGDLIRLYEEFTHHVKSLPLELFALFVTQRENPFPPEVHVTIIKQLFDCLLPNHYQDPRKVDPVADAQGCLTTSMLEHCYVSLPANTVALEDNAKLGLVVESAIQLLWLGDMLEYSDGFAAACEEGIRAREAKAKKRRTGKGRGTDSRDVVAEDVLAGSGERIRALISALRIAVV</sequence>
<evidence type="ECO:0000313" key="3">
    <source>
        <dbReference type="Proteomes" id="UP000748025"/>
    </source>
</evidence>
<protein>
    <submittedName>
        <fullName evidence="2">Uncharacterized protein</fullName>
    </submittedName>
</protein>
<feature type="region of interest" description="Disordered" evidence="1">
    <location>
        <begin position="1"/>
        <end position="36"/>
    </location>
</feature>
<dbReference type="Proteomes" id="UP000748025">
    <property type="component" value="Unassembled WGS sequence"/>
</dbReference>
<feature type="region of interest" description="Disordered" evidence="1">
    <location>
        <begin position="162"/>
        <end position="192"/>
    </location>
</feature>
<comment type="caution">
    <text evidence="2">The sequence shown here is derived from an EMBL/GenBank/DDBJ whole genome shotgun (WGS) entry which is preliminary data.</text>
</comment>
<name>A0A9P7NEF2_9HYPO</name>
<dbReference type="OrthoDB" id="5411773at2759"/>
<organism evidence="2 3">
    <name type="scientific">Claviceps pusilla</name>
    <dbReference type="NCBI Taxonomy" id="123648"/>
    <lineage>
        <taxon>Eukaryota</taxon>
        <taxon>Fungi</taxon>
        <taxon>Dikarya</taxon>
        <taxon>Ascomycota</taxon>
        <taxon>Pezizomycotina</taxon>
        <taxon>Sordariomycetes</taxon>
        <taxon>Hypocreomycetidae</taxon>
        <taxon>Hypocreales</taxon>
        <taxon>Clavicipitaceae</taxon>
        <taxon>Claviceps</taxon>
    </lineage>
</organism>
<dbReference type="EMBL" id="SRPW01000725">
    <property type="protein sequence ID" value="KAG6012510.1"/>
    <property type="molecule type" value="Genomic_DNA"/>
</dbReference>